<dbReference type="SMART" id="SM00953">
    <property type="entry name" value="RES"/>
    <property type="match status" value="1"/>
</dbReference>
<sequence length="234" mass="26245">MTDITAAPVSRVRWSRAVRLIRTIHPPIDLFEDIADPADWPGVISLEQKTNPRIAQAIGALDLVPVDRRVGGPGTSYLMAPFTHVSPDRATRFSPKGFGVLYIAQAFETALAETIHHFENFMRRTDEPPSIEQFRELTFTIDTRLHDIRSGDPAWDPLLHPTDYTASQAAADTLRANDGQGIVYPSVRHPGGECAAFFYPDLVKVPTPAAHFEYHWNGERVDWVRDGRTVYRVA</sequence>
<protein>
    <recommendedName>
        <fullName evidence="1">RES domain-containing protein</fullName>
    </recommendedName>
</protein>
<reference evidence="2" key="1">
    <citation type="journal article" date="2014" name="Int. J. Syst. Evol. Microbiol.">
        <title>Complete genome sequence of Corynebacterium casei LMG S-19264T (=DSM 44701T), isolated from a smear-ripened cheese.</title>
        <authorList>
            <consortium name="US DOE Joint Genome Institute (JGI-PGF)"/>
            <person name="Walter F."/>
            <person name="Albersmeier A."/>
            <person name="Kalinowski J."/>
            <person name="Ruckert C."/>
        </authorList>
    </citation>
    <scope>NUCLEOTIDE SEQUENCE</scope>
    <source>
        <strain evidence="2">VKM B-1513</strain>
    </source>
</reference>
<dbReference type="AlphaFoldDB" id="A0A9W6MPD9"/>
<evidence type="ECO:0000313" key="3">
    <source>
        <dbReference type="Proteomes" id="UP001143486"/>
    </source>
</evidence>
<name>A0A9W6MPD9_9PROT</name>
<dbReference type="EMBL" id="BSFE01000011">
    <property type="protein sequence ID" value="GLK53515.1"/>
    <property type="molecule type" value="Genomic_DNA"/>
</dbReference>
<reference evidence="2" key="2">
    <citation type="submission" date="2023-01" db="EMBL/GenBank/DDBJ databases">
        <authorList>
            <person name="Sun Q."/>
            <person name="Evtushenko L."/>
        </authorList>
    </citation>
    <scope>NUCLEOTIDE SEQUENCE</scope>
    <source>
        <strain evidence="2">VKM B-1513</strain>
    </source>
</reference>
<accession>A0A9W6MPD9</accession>
<gene>
    <name evidence="2" type="ORF">GCM10017621_30230</name>
</gene>
<dbReference type="Proteomes" id="UP001143486">
    <property type="component" value="Unassembled WGS sequence"/>
</dbReference>
<evidence type="ECO:0000259" key="1">
    <source>
        <dbReference type="SMART" id="SM00953"/>
    </source>
</evidence>
<proteinExistence type="predicted"/>
<comment type="caution">
    <text evidence="2">The sequence shown here is derived from an EMBL/GenBank/DDBJ whole genome shotgun (WGS) entry which is preliminary data.</text>
</comment>
<dbReference type="InterPro" id="IPR014914">
    <property type="entry name" value="RES_dom"/>
</dbReference>
<keyword evidence="3" id="KW-1185">Reference proteome</keyword>
<evidence type="ECO:0000313" key="2">
    <source>
        <dbReference type="EMBL" id="GLK53515.1"/>
    </source>
</evidence>
<organism evidence="2 3">
    <name type="scientific">Maricaulis virginensis</name>
    <dbReference type="NCBI Taxonomy" id="144022"/>
    <lineage>
        <taxon>Bacteria</taxon>
        <taxon>Pseudomonadati</taxon>
        <taxon>Pseudomonadota</taxon>
        <taxon>Alphaproteobacteria</taxon>
        <taxon>Maricaulales</taxon>
        <taxon>Maricaulaceae</taxon>
        <taxon>Maricaulis</taxon>
    </lineage>
</organism>
<dbReference type="RefSeq" id="WP_271187863.1">
    <property type="nucleotide sequence ID" value="NZ_BSFE01000011.1"/>
</dbReference>
<feature type="domain" description="RES" evidence="1">
    <location>
        <begin position="81"/>
        <end position="209"/>
    </location>
</feature>
<dbReference type="Pfam" id="PF08808">
    <property type="entry name" value="RES"/>
    <property type="match status" value="1"/>
</dbReference>